<organism evidence="2 3">
    <name type="scientific">Haloferax volcanii</name>
    <name type="common">Halobacterium volcanii</name>
    <dbReference type="NCBI Taxonomy" id="2246"/>
    <lineage>
        <taxon>Archaea</taxon>
        <taxon>Methanobacteriati</taxon>
        <taxon>Methanobacteriota</taxon>
        <taxon>Stenosarchaea group</taxon>
        <taxon>Halobacteria</taxon>
        <taxon>Halobacteriales</taxon>
        <taxon>Haloferacaceae</taxon>
        <taxon>Haloferax</taxon>
    </lineage>
</organism>
<evidence type="ECO:0000313" key="2">
    <source>
        <dbReference type="EMBL" id="TVT94537.1"/>
    </source>
</evidence>
<dbReference type="EMBL" id="VMTR01000075">
    <property type="protein sequence ID" value="TVT94537.1"/>
    <property type="molecule type" value="Genomic_DNA"/>
</dbReference>
<dbReference type="AlphaFoldDB" id="A0A558G9V5"/>
<sequence>MSEEIEWTDEMTANFLDQMFDLYFNDALEEEGLDRTEFRKGQVFLKSPFAASQFDELDANDSDVEVRVNDDAQIKMVGLLKSGESVEKGERVTADQIAGFEEVILEEDEQDYGHITVAKMEGFGWVFNFDLRRNRSYYGPLIEAADQFIQSAEYAKENELWRAFVENAFHAAERMMKIDVIFLGWKAEKHGDVQSRYHDIVQMGHGNPALYDTFNQLKDKYRFSASYVDPKGCVDEKEFDFGKEDAKEFISVIKNHRESLSHDNKERK</sequence>
<gene>
    <name evidence="2" type="ORF">FQA18_11280</name>
</gene>
<comment type="caution">
    <text evidence="2">The sequence shown here is derived from an EMBL/GenBank/DDBJ whole genome shotgun (WGS) entry which is preliminary data.</text>
</comment>
<reference evidence="2 3" key="1">
    <citation type="submission" date="2019-07" db="EMBL/GenBank/DDBJ databases">
        <title>Draft genome sequence of Haloferax volcanii SS0101, isolated from salt farm in Samut Sakhon, Thailand.</title>
        <authorList>
            <person name="Wanthongcharoen S."/>
            <person name="Yamprayoonswat W."/>
            <person name="Ruangsuj P."/>
            <person name="Thongpramul N."/>
            <person name="Jumpathong W."/>
            <person name="Sittihan S."/>
            <person name="Kanjanavas P."/>
            <person name="Yasawong M."/>
        </authorList>
    </citation>
    <scope>NUCLEOTIDE SEQUENCE [LARGE SCALE GENOMIC DNA]</scope>
    <source>
        <strain evidence="2 3">SS0101</strain>
    </source>
</reference>
<dbReference type="Proteomes" id="UP000320212">
    <property type="component" value="Unassembled WGS sequence"/>
</dbReference>
<dbReference type="Gene3D" id="1.20.120.330">
    <property type="entry name" value="Nucleotidyltransferases domain 2"/>
    <property type="match status" value="1"/>
</dbReference>
<feature type="domain" description="HEPN" evidence="1">
    <location>
        <begin position="141"/>
        <end position="254"/>
    </location>
</feature>
<dbReference type="InterPro" id="IPR007842">
    <property type="entry name" value="HEPN_dom"/>
</dbReference>
<evidence type="ECO:0000313" key="3">
    <source>
        <dbReference type="Proteomes" id="UP000320212"/>
    </source>
</evidence>
<dbReference type="RefSeq" id="WP_144858828.1">
    <property type="nucleotide sequence ID" value="NZ_VMTR01000075.1"/>
</dbReference>
<accession>A0A558G9V5</accession>
<protein>
    <submittedName>
        <fullName evidence="2">HEPN domain-containing protein</fullName>
    </submittedName>
</protein>
<evidence type="ECO:0000259" key="1">
    <source>
        <dbReference type="Pfam" id="PF05168"/>
    </source>
</evidence>
<proteinExistence type="predicted"/>
<dbReference type="Pfam" id="PF05168">
    <property type="entry name" value="HEPN"/>
    <property type="match status" value="1"/>
</dbReference>
<name>A0A558G9V5_HALVO</name>